<keyword evidence="15" id="KW-1185">Reference proteome</keyword>
<name>A0ABT7XUJ6_9NEIS</name>
<proteinExistence type="inferred from homology"/>
<evidence type="ECO:0000313" key="15">
    <source>
        <dbReference type="Proteomes" id="UP001168540"/>
    </source>
</evidence>
<evidence type="ECO:0000256" key="4">
    <source>
        <dbReference type="ARBA" id="ARBA00004779"/>
    </source>
</evidence>
<evidence type="ECO:0000256" key="7">
    <source>
        <dbReference type="ARBA" id="ARBA00011738"/>
    </source>
</evidence>
<evidence type="ECO:0000256" key="1">
    <source>
        <dbReference type="ARBA" id="ARBA00001913"/>
    </source>
</evidence>
<evidence type="ECO:0000256" key="2">
    <source>
        <dbReference type="ARBA" id="ARBA00003034"/>
    </source>
</evidence>
<comment type="catalytic activity">
    <reaction evidence="12">
        <text>N2 + 2 Fe(III)-[cytochrome c] + H2O = nitrous oxide + 2 Fe(II)-[cytochrome c] + 2 H(+)</text>
        <dbReference type="Rhea" id="RHEA:43108"/>
        <dbReference type="Rhea" id="RHEA-COMP:10350"/>
        <dbReference type="Rhea" id="RHEA-COMP:14399"/>
        <dbReference type="ChEBI" id="CHEBI:15377"/>
        <dbReference type="ChEBI" id="CHEBI:15378"/>
        <dbReference type="ChEBI" id="CHEBI:17045"/>
        <dbReference type="ChEBI" id="CHEBI:17997"/>
        <dbReference type="ChEBI" id="CHEBI:29033"/>
        <dbReference type="ChEBI" id="CHEBI:29034"/>
        <dbReference type="EC" id="1.7.2.4"/>
    </reaction>
</comment>
<dbReference type="RefSeq" id="WP_289832080.1">
    <property type="nucleotide sequence ID" value="NZ_JAUEDK010000068.1"/>
</dbReference>
<organism evidence="14 15">
    <name type="scientific">Crenobacter oryzisoli</name>
    <dbReference type="NCBI Taxonomy" id="3056844"/>
    <lineage>
        <taxon>Bacteria</taxon>
        <taxon>Pseudomonadati</taxon>
        <taxon>Pseudomonadota</taxon>
        <taxon>Betaproteobacteria</taxon>
        <taxon>Neisseriales</taxon>
        <taxon>Neisseriaceae</taxon>
        <taxon>Crenobacter</taxon>
    </lineage>
</organism>
<dbReference type="Proteomes" id="UP001168540">
    <property type="component" value="Unassembled WGS sequence"/>
</dbReference>
<accession>A0ABT7XUJ6</accession>
<comment type="subunit">
    <text evidence="7">Homodimer.</text>
</comment>
<evidence type="ECO:0000256" key="8">
    <source>
        <dbReference type="ARBA" id="ARBA00011896"/>
    </source>
</evidence>
<dbReference type="InterPro" id="IPR002429">
    <property type="entry name" value="CcO_II-like_C"/>
</dbReference>
<dbReference type="PROSITE" id="PS50857">
    <property type="entry name" value="COX2_CUA"/>
    <property type="match status" value="1"/>
</dbReference>
<comment type="subcellular location">
    <subcellularLocation>
        <location evidence="3">Cell outer membrane</location>
        <topology evidence="3">Lipid-anchor</topology>
    </subcellularLocation>
</comment>
<feature type="domain" description="Cytochrome oxidase subunit II copper A binding" evidence="13">
    <location>
        <begin position="24"/>
        <end position="120"/>
    </location>
</feature>
<evidence type="ECO:0000256" key="10">
    <source>
        <dbReference type="ARBA" id="ARBA00031077"/>
    </source>
</evidence>
<evidence type="ECO:0000256" key="12">
    <source>
        <dbReference type="ARBA" id="ARBA00049555"/>
    </source>
</evidence>
<comment type="function">
    <text evidence="2">Nitrous-oxide reductase is part of a bacterial respiratory system which is activated under anaerobic conditions in the presence of nitrate or nitrous oxide.</text>
</comment>
<dbReference type="Gene3D" id="2.60.40.420">
    <property type="entry name" value="Cupredoxins - blue copper proteins"/>
    <property type="match status" value="1"/>
</dbReference>
<dbReference type="InterPro" id="IPR006311">
    <property type="entry name" value="TAT_signal"/>
</dbReference>
<dbReference type="EC" id="1.7.2.4" evidence="8"/>
<dbReference type="InterPro" id="IPR028096">
    <property type="entry name" value="EfeO_Cupredoxin"/>
</dbReference>
<dbReference type="PROSITE" id="PS51318">
    <property type="entry name" value="TAT"/>
    <property type="match status" value="1"/>
</dbReference>
<gene>
    <name evidence="14" type="ORF">QU481_21695</name>
</gene>
<evidence type="ECO:0000259" key="13">
    <source>
        <dbReference type="PROSITE" id="PS50857"/>
    </source>
</evidence>
<evidence type="ECO:0000313" key="14">
    <source>
        <dbReference type="EMBL" id="MDN0077443.1"/>
    </source>
</evidence>
<dbReference type="SUPFAM" id="SSF49503">
    <property type="entry name" value="Cupredoxins"/>
    <property type="match status" value="1"/>
</dbReference>
<reference evidence="14" key="1">
    <citation type="submission" date="2023-06" db="EMBL/GenBank/DDBJ databases">
        <authorList>
            <person name="Zhang S."/>
        </authorList>
    </citation>
    <scope>NUCLEOTIDE SEQUENCE</scope>
    <source>
        <strain evidence="14">SG2303</strain>
    </source>
</reference>
<comment type="cofactor">
    <cofactor evidence="1">
        <name>Ca(2+)</name>
        <dbReference type="ChEBI" id="CHEBI:29108"/>
    </cofactor>
</comment>
<dbReference type="InterPro" id="IPR008972">
    <property type="entry name" value="Cupredoxin"/>
</dbReference>
<protein>
    <recommendedName>
        <fullName evidence="9">Nitrous-oxide reductase</fullName>
        <ecNumber evidence="8">1.7.2.4</ecNumber>
    </recommendedName>
    <alternativeName>
        <fullName evidence="10">N(2)OR</fullName>
    </alternativeName>
    <alternativeName>
        <fullName evidence="11">N2O reductase</fullName>
    </alternativeName>
</protein>
<evidence type="ECO:0000256" key="3">
    <source>
        <dbReference type="ARBA" id="ARBA00004459"/>
    </source>
</evidence>
<evidence type="ECO:0000256" key="9">
    <source>
        <dbReference type="ARBA" id="ARBA00016560"/>
    </source>
</evidence>
<comment type="similarity">
    <text evidence="6">Belongs to the NosZ family.</text>
</comment>
<evidence type="ECO:0000256" key="5">
    <source>
        <dbReference type="ARBA" id="ARBA00006790"/>
    </source>
</evidence>
<sequence>MISRRQFLIGLGGGMAIAATTPLLMAAGSERVIHITARRFEYTPSTVTIAAGEAVILEILVSDVVMGFNLPDLKLRADLVPGQPARLRLPPQPAGELPFFCDVFCGSGHENMNGVIKVVA</sequence>
<comment type="caution">
    <text evidence="14">The sequence shown here is derived from an EMBL/GenBank/DDBJ whole genome shotgun (WGS) entry which is preliminary data.</text>
</comment>
<dbReference type="Pfam" id="PF13473">
    <property type="entry name" value="Cupredoxin_1"/>
    <property type="match status" value="1"/>
</dbReference>
<comment type="similarity">
    <text evidence="5">In the C-terminal section; belongs to the cytochrome c oxidase subunit 2 family.</text>
</comment>
<dbReference type="EMBL" id="JAUEDK010000068">
    <property type="protein sequence ID" value="MDN0077443.1"/>
    <property type="molecule type" value="Genomic_DNA"/>
</dbReference>
<evidence type="ECO:0000256" key="6">
    <source>
        <dbReference type="ARBA" id="ARBA00010372"/>
    </source>
</evidence>
<comment type="pathway">
    <text evidence="4">Nitrogen metabolism; nitrate reduction (denitrification); dinitrogen from nitrate: step 4/4.</text>
</comment>
<evidence type="ECO:0000256" key="11">
    <source>
        <dbReference type="ARBA" id="ARBA00032847"/>
    </source>
</evidence>